<dbReference type="GO" id="GO:0032357">
    <property type="term" value="F:oxidized purine DNA binding"/>
    <property type="evidence" value="ECO:0007669"/>
    <property type="project" value="TreeGrafter"/>
</dbReference>
<comment type="cofactor">
    <cofactor evidence="14">
        <name>[4Fe-4S] cluster</name>
        <dbReference type="ChEBI" id="CHEBI:49883"/>
    </cofactor>
    <text evidence="14">Binds 1 [4Fe-4S] cluster.</text>
</comment>
<dbReference type="Proteomes" id="UP000757103">
    <property type="component" value="Unassembled WGS sequence"/>
</dbReference>
<dbReference type="InterPro" id="IPR011257">
    <property type="entry name" value="DNA_glycosylase"/>
</dbReference>
<evidence type="ECO:0000313" key="17">
    <source>
        <dbReference type="Proteomes" id="UP000757103"/>
    </source>
</evidence>
<dbReference type="Pfam" id="PF00730">
    <property type="entry name" value="HhH-GPD"/>
    <property type="match status" value="1"/>
</dbReference>
<evidence type="ECO:0000256" key="14">
    <source>
        <dbReference type="RuleBase" id="RU365096"/>
    </source>
</evidence>
<dbReference type="NCBIfam" id="TIGR01084">
    <property type="entry name" value="mutY"/>
    <property type="match status" value="1"/>
</dbReference>
<evidence type="ECO:0000256" key="4">
    <source>
        <dbReference type="ARBA" id="ARBA00012045"/>
    </source>
</evidence>
<dbReference type="SMART" id="SM00478">
    <property type="entry name" value="ENDO3c"/>
    <property type="match status" value="1"/>
</dbReference>
<dbReference type="CDD" id="cd00056">
    <property type="entry name" value="ENDO3c"/>
    <property type="match status" value="1"/>
</dbReference>
<dbReference type="GO" id="GO:0006298">
    <property type="term" value="P:mismatch repair"/>
    <property type="evidence" value="ECO:0007669"/>
    <property type="project" value="TreeGrafter"/>
</dbReference>
<evidence type="ECO:0000256" key="6">
    <source>
        <dbReference type="ARBA" id="ARBA00022485"/>
    </source>
</evidence>
<evidence type="ECO:0000256" key="3">
    <source>
        <dbReference type="ARBA" id="ARBA00008343"/>
    </source>
</evidence>
<sequence>MRKEEKIPSEAVAPLAADLHDWYARNHRVLPWRGITDAYRIWISEIILQQTRVVQGYAYYNRFVSRFPDVRALAATDDDEVMKLWQGLGYYSRARNLLAAARQVVERFGGEFPTTYEAIRSLPGIGDYTAAAIASFAYGLPHAVVDGNVYRVLARIYGIDTPIDTTEGKKLFAALADELLDRKDPGGYNQALMEFGALYCVPRSPQCGGCIFADRCMALATGRVEELPVKQGRTVVKPRYFNYFYVRYGGYTWVLRREGRDIWRNLYELPLIETAEEASLDVLQQSEEWARLFAGAGRVSVSAQVYACKHVLSHRVIHARFYVVETEQLPPMEGYVRITVEELGDYAVSRLTEGFLEKMSANYPALF</sequence>
<evidence type="ECO:0000256" key="1">
    <source>
        <dbReference type="ARBA" id="ARBA00000843"/>
    </source>
</evidence>
<keyword evidence="7" id="KW-0479">Metal-binding</keyword>
<dbReference type="FunFam" id="1.10.340.30:FF:000002">
    <property type="entry name" value="Adenine DNA glycosylase"/>
    <property type="match status" value="1"/>
</dbReference>
<dbReference type="Pfam" id="PF14815">
    <property type="entry name" value="NUDIX_4"/>
    <property type="match status" value="1"/>
</dbReference>
<keyword evidence="10 14" id="KW-0408">Iron</keyword>
<keyword evidence="12" id="KW-0234">DNA repair</keyword>
<dbReference type="Gene3D" id="1.10.340.30">
    <property type="entry name" value="Hypothetical protein, domain 2"/>
    <property type="match status" value="1"/>
</dbReference>
<dbReference type="InterPro" id="IPR005760">
    <property type="entry name" value="A/G_AdeGlyc_MutY"/>
</dbReference>
<proteinExistence type="inferred from homology"/>
<keyword evidence="6" id="KW-0004">4Fe-4S</keyword>
<protein>
    <recommendedName>
        <fullName evidence="5 14">Adenine DNA glycosylase</fullName>
        <ecNumber evidence="4 14">3.2.2.31</ecNumber>
    </recommendedName>
</protein>
<dbReference type="PANTHER" id="PTHR42944:SF1">
    <property type="entry name" value="ADENINE DNA GLYCOSYLASE"/>
    <property type="match status" value="1"/>
</dbReference>
<dbReference type="Gene3D" id="3.90.79.10">
    <property type="entry name" value="Nucleoside Triphosphate Pyrophosphohydrolase"/>
    <property type="match status" value="1"/>
</dbReference>
<dbReference type="PROSITE" id="PS01155">
    <property type="entry name" value="ENDONUCLEASE_III_2"/>
    <property type="match status" value="1"/>
</dbReference>
<dbReference type="InterPro" id="IPR029119">
    <property type="entry name" value="MutY_C"/>
</dbReference>
<dbReference type="RefSeq" id="WP_273306078.1">
    <property type="nucleotide sequence ID" value="NZ_DYUD01000019.1"/>
</dbReference>
<evidence type="ECO:0000256" key="9">
    <source>
        <dbReference type="ARBA" id="ARBA00022801"/>
    </source>
</evidence>
<dbReference type="InterPro" id="IPR015797">
    <property type="entry name" value="NUDIX_hydrolase-like_dom_sf"/>
</dbReference>
<dbReference type="GO" id="GO:0035485">
    <property type="term" value="F:adenine/guanine mispair binding"/>
    <property type="evidence" value="ECO:0007669"/>
    <property type="project" value="TreeGrafter"/>
</dbReference>
<dbReference type="GO" id="GO:0006284">
    <property type="term" value="P:base-excision repair"/>
    <property type="evidence" value="ECO:0007669"/>
    <property type="project" value="UniProtKB-UniRule"/>
</dbReference>
<keyword evidence="11" id="KW-0411">Iron-sulfur</keyword>
<comment type="function">
    <text evidence="2">Adenine glycosylase active on G-A mispairs. MutY also corrects error-prone DNA synthesis past GO lesions which are due to the oxidatively damaged form of guanine: 7,8-dihydro-8-oxoguanine (8-oxo-dGTP).</text>
</comment>
<dbReference type="EMBL" id="DYUD01000019">
    <property type="protein sequence ID" value="HJG89039.1"/>
    <property type="molecule type" value="Genomic_DNA"/>
</dbReference>
<accession>A0A921MR70</accession>
<keyword evidence="9" id="KW-0378">Hydrolase</keyword>
<evidence type="ECO:0000256" key="5">
    <source>
        <dbReference type="ARBA" id="ARBA00022023"/>
    </source>
</evidence>
<dbReference type="InterPro" id="IPR003651">
    <property type="entry name" value="Endonuclease3_FeS-loop_motif"/>
</dbReference>
<keyword evidence="13 14" id="KW-0326">Glycosidase</keyword>
<dbReference type="AlphaFoldDB" id="A0A921MR70"/>
<evidence type="ECO:0000256" key="8">
    <source>
        <dbReference type="ARBA" id="ARBA00022763"/>
    </source>
</evidence>
<dbReference type="CDD" id="cd03431">
    <property type="entry name" value="NUDIX_DNA_Glycosylase_C-MutY"/>
    <property type="match status" value="1"/>
</dbReference>
<reference evidence="16" key="2">
    <citation type="submission" date="2021-09" db="EMBL/GenBank/DDBJ databases">
        <authorList>
            <person name="Gilroy R."/>
        </authorList>
    </citation>
    <scope>NUCLEOTIDE SEQUENCE</scope>
    <source>
        <strain evidence="16">CHK121-7720</strain>
    </source>
</reference>
<name>A0A921MR70_9BACT</name>
<dbReference type="GO" id="GO:0051539">
    <property type="term" value="F:4 iron, 4 sulfur cluster binding"/>
    <property type="evidence" value="ECO:0007669"/>
    <property type="project" value="UniProtKB-UniRule"/>
</dbReference>
<dbReference type="SUPFAM" id="SSF55811">
    <property type="entry name" value="Nudix"/>
    <property type="match status" value="1"/>
</dbReference>
<evidence type="ECO:0000313" key="16">
    <source>
        <dbReference type="EMBL" id="HJG89039.1"/>
    </source>
</evidence>
<comment type="catalytic activity">
    <reaction evidence="1 14">
        <text>Hydrolyzes free adenine bases from 7,8-dihydro-8-oxoguanine:adenine mismatched double-stranded DNA, leaving an apurinic site.</text>
        <dbReference type="EC" id="3.2.2.31"/>
    </reaction>
</comment>
<evidence type="ECO:0000256" key="10">
    <source>
        <dbReference type="ARBA" id="ARBA00023004"/>
    </source>
</evidence>
<evidence type="ECO:0000256" key="11">
    <source>
        <dbReference type="ARBA" id="ARBA00023014"/>
    </source>
</evidence>
<dbReference type="Pfam" id="PF10576">
    <property type="entry name" value="EndIII_4Fe-2S"/>
    <property type="match status" value="1"/>
</dbReference>
<dbReference type="InterPro" id="IPR000445">
    <property type="entry name" value="HhH_motif"/>
</dbReference>
<dbReference type="GO" id="GO:0000701">
    <property type="term" value="F:purine-specific mismatch base pair DNA N-glycosylase activity"/>
    <property type="evidence" value="ECO:0007669"/>
    <property type="project" value="UniProtKB-EC"/>
</dbReference>
<reference evidence="16" key="1">
    <citation type="journal article" date="2021" name="PeerJ">
        <title>Extensive microbial diversity within the chicken gut microbiome revealed by metagenomics and culture.</title>
        <authorList>
            <person name="Gilroy R."/>
            <person name="Ravi A."/>
            <person name="Getino M."/>
            <person name="Pursley I."/>
            <person name="Horton D.L."/>
            <person name="Alikhan N.F."/>
            <person name="Baker D."/>
            <person name="Gharbi K."/>
            <person name="Hall N."/>
            <person name="Watson M."/>
            <person name="Adriaenssens E.M."/>
            <person name="Foster-Nyarko E."/>
            <person name="Jarju S."/>
            <person name="Secka A."/>
            <person name="Antonio M."/>
            <person name="Oren A."/>
            <person name="Chaudhuri R.R."/>
            <person name="La Ragione R."/>
            <person name="Hildebrand F."/>
            <person name="Pallen M.J."/>
        </authorList>
    </citation>
    <scope>NUCLEOTIDE SEQUENCE</scope>
    <source>
        <strain evidence="16">CHK121-7720</strain>
    </source>
</reference>
<organism evidence="16 17">
    <name type="scientific">Barnesiella viscericola</name>
    <dbReference type="NCBI Taxonomy" id="397865"/>
    <lineage>
        <taxon>Bacteria</taxon>
        <taxon>Pseudomonadati</taxon>
        <taxon>Bacteroidota</taxon>
        <taxon>Bacteroidia</taxon>
        <taxon>Bacteroidales</taxon>
        <taxon>Barnesiellaceae</taxon>
        <taxon>Barnesiella</taxon>
    </lineage>
</organism>
<dbReference type="Gene3D" id="1.10.1670.10">
    <property type="entry name" value="Helix-hairpin-Helix base-excision DNA repair enzymes (C-terminal)"/>
    <property type="match status" value="1"/>
</dbReference>
<dbReference type="InterPro" id="IPR004036">
    <property type="entry name" value="Endonuclease-III-like_CS2"/>
</dbReference>
<dbReference type="GO" id="GO:0034039">
    <property type="term" value="F:8-oxo-7,8-dihydroguanine DNA N-glycosylase activity"/>
    <property type="evidence" value="ECO:0007669"/>
    <property type="project" value="TreeGrafter"/>
</dbReference>
<evidence type="ECO:0000256" key="7">
    <source>
        <dbReference type="ARBA" id="ARBA00022723"/>
    </source>
</evidence>
<evidence type="ECO:0000256" key="12">
    <source>
        <dbReference type="ARBA" id="ARBA00023204"/>
    </source>
</evidence>
<evidence type="ECO:0000256" key="13">
    <source>
        <dbReference type="ARBA" id="ARBA00023295"/>
    </source>
</evidence>
<dbReference type="SUPFAM" id="SSF48150">
    <property type="entry name" value="DNA-glycosylase"/>
    <property type="match status" value="1"/>
</dbReference>
<dbReference type="GO" id="GO:0046872">
    <property type="term" value="F:metal ion binding"/>
    <property type="evidence" value="ECO:0007669"/>
    <property type="project" value="UniProtKB-UniRule"/>
</dbReference>
<dbReference type="EC" id="3.2.2.31" evidence="4 14"/>
<dbReference type="InterPro" id="IPR044298">
    <property type="entry name" value="MIG/MutY"/>
</dbReference>
<dbReference type="InterPro" id="IPR023170">
    <property type="entry name" value="HhH_base_excis_C"/>
</dbReference>
<evidence type="ECO:0000259" key="15">
    <source>
        <dbReference type="SMART" id="SM00478"/>
    </source>
</evidence>
<keyword evidence="8 14" id="KW-0227">DNA damage</keyword>
<comment type="caution">
    <text evidence="16">The sequence shown here is derived from an EMBL/GenBank/DDBJ whole genome shotgun (WGS) entry which is preliminary data.</text>
</comment>
<dbReference type="PANTHER" id="PTHR42944">
    <property type="entry name" value="ADENINE DNA GLYCOSYLASE"/>
    <property type="match status" value="1"/>
</dbReference>
<gene>
    <name evidence="16" type="primary">mutY</name>
    <name evidence="16" type="ORF">K8U91_06150</name>
</gene>
<dbReference type="Pfam" id="PF00633">
    <property type="entry name" value="HHH"/>
    <property type="match status" value="1"/>
</dbReference>
<evidence type="ECO:0000256" key="2">
    <source>
        <dbReference type="ARBA" id="ARBA00002933"/>
    </source>
</evidence>
<comment type="similarity">
    <text evidence="3 14">Belongs to the Nth/MutY family.</text>
</comment>
<dbReference type="InterPro" id="IPR003265">
    <property type="entry name" value="HhH-GPD_domain"/>
</dbReference>
<feature type="domain" description="HhH-GPD" evidence="15">
    <location>
        <begin position="47"/>
        <end position="198"/>
    </location>
</feature>